<evidence type="ECO:0000259" key="2">
    <source>
        <dbReference type="Pfam" id="PF03732"/>
    </source>
</evidence>
<feature type="compositionally biased region" description="Basic and acidic residues" evidence="1">
    <location>
        <begin position="245"/>
        <end position="276"/>
    </location>
</feature>
<organism evidence="3">
    <name type="scientific">Nicotiana tabacum</name>
    <name type="common">Common tobacco</name>
    <dbReference type="NCBI Taxonomy" id="4097"/>
    <lineage>
        <taxon>Eukaryota</taxon>
        <taxon>Viridiplantae</taxon>
        <taxon>Streptophyta</taxon>
        <taxon>Embryophyta</taxon>
        <taxon>Tracheophyta</taxon>
        <taxon>Spermatophyta</taxon>
        <taxon>Magnoliopsida</taxon>
        <taxon>eudicotyledons</taxon>
        <taxon>Gunneridae</taxon>
        <taxon>Pentapetalae</taxon>
        <taxon>asterids</taxon>
        <taxon>lamiids</taxon>
        <taxon>Solanales</taxon>
        <taxon>Solanaceae</taxon>
        <taxon>Nicotianoideae</taxon>
        <taxon>Nicotianeae</taxon>
        <taxon>Nicotiana</taxon>
    </lineage>
</organism>
<feature type="region of interest" description="Disordered" evidence="1">
    <location>
        <begin position="238"/>
        <end position="276"/>
    </location>
</feature>
<dbReference type="InterPro" id="IPR005162">
    <property type="entry name" value="Retrotrans_gag_dom"/>
</dbReference>
<dbReference type="PANTHER" id="PTHR15503:SF45">
    <property type="entry name" value="RNA-DIRECTED DNA POLYMERASE HOMOLOG"/>
    <property type="match status" value="1"/>
</dbReference>
<proteinExistence type="predicted"/>
<feature type="compositionally biased region" description="Low complexity" evidence="1">
    <location>
        <begin position="164"/>
        <end position="174"/>
    </location>
</feature>
<feature type="domain" description="Retrotransposon gag" evidence="2">
    <location>
        <begin position="2"/>
        <end position="93"/>
    </location>
</feature>
<dbReference type="RefSeq" id="XP_016501129.1">
    <property type="nucleotide sequence ID" value="XM_016645643.1"/>
</dbReference>
<dbReference type="KEGG" id="nta:107819528"/>
<accession>A0A1S4CJN3</accession>
<evidence type="ECO:0000313" key="3">
    <source>
        <dbReference type="RefSeq" id="XP_016501129.1"/>
    </source>
</evidence>
<dbReference type="InterPro" id="IPR032567">
    <property type="entry name" value="RTL1-rel"/>
</dbReference>
<gene>
    <name evidence="3" type="primary">LOC107819528</name>
</gene>
<protein>
    <recommendedName>
        <fullName evidence="2">Retrotransposon gag domain-containing protein</fullName>
    </recommendedName>
</protein>
<dbReference type="PANTHER" id="PTHR15503">
    <property type="entry name" value="LDOC1 RELATED"/>
    <property type="match status" value="1"/>
</dbReference>
<feature type="region of interest" description="Disordered" evidence="1">
    <location>
        <begin position="122"/>
        <end position="186"/>
    </location>
</feature>
<name>A0A1S4CJN3_TOBAC</name>
<reference evidence="3" key="1">
    <citation type="submission" date="2025-08" db="UniProtKB">
        <authorList>
            <consortium name="RefSeq"/>
        </authorList>
    </citation>
    <scope>IDENTIFICATION</scope>
</reference>
<evidence type="ECO:0000256" key="1">
    <source>
        <dbReference type="SAM" id="MobiDB-lite"/>
    </source>
</evidence>
<dbReference type="Pfam" id="PF03732">
    <property type="entry name" value="Retrotrans_gag"/>
    <property type="match status" value="1"/>
</dbReference>
<dbReference type="PaxDb" id="4097-A0A1S4CJN3"/>
<dbReference type="OrthoDB" id="1939000at2759"/>
<dbReference type="AlphaFoldDB" id="A0A1S4CJN3"/>
<sequence>MYLQGDAKLWWRVKYEAIKAGEDALDTWAELKAAIRLQFFPENVEYNARRKLRELRQTKSVRDYVREFSALMLNIRDMGDKDKLFTFLEGLKPYARMELQRQRVDTLPKAIQAAECLGDYQVEARKDRPQQPVRGGYKGGQPNTGSPSRSGGDRSAPKSKAPYSNSNGVVSNNNDRGRKPPSGCRQCGRPHWNNECPHAQMNAHQAFEDGTDYDADDADQTEPVGAFIAIVGSISEPLAGTSAGSREEGPLSNFQERKKECEQKDSSSSREDLNVR</sequence>